<dbReference type="SUPFAM" id="SSF46689">
    <property type="entry name" value="Homeodomain-like"/>
    <property type="match status" value="1"/>
</dbReference>
<proteinExistence type="predicted"/>
<dbReference type="InterPro" id="IPR039538">
    <property type="entry name" value="BetI_C"/>
</dbReference>
<dbReference type="PANTHER" id="PTHR30055:SF234">
    <property type="entry name" value="HTH-TYPE TRANSCRIPTIONAL REGULATOR BETI"/>
    <property type="match status" value="1"/>
</dbReference>
<dbReference type="InterPro" id="IPR036271">
    <property type="entry name" value="Tet_transcr_reg_TetR-rel_C_sf"/>
</dbReference>
<dbReference type="InterPro" id="IPR001647">
    <property type="entry name" value="HTH_TetR"/>
</dbReference>
<dbReference type="AlphaFoldDB" id="A0A402CFW6"/>
<dbReference type="OrthoDB" id="7505659at2"/>
<dbReference type="PANTHER" id="PTHR30055">
    <property type="entry name" value="HTH-TYPE TRANSCRIPTIONAL REGULATOR RUTR"/>
    <property type="match status" value="1"/>
</dbReference>
<dbReference type="SUPFAM" id="SSF48498">
    <property type="entry name" value="Tetracyclin repressor-like, C-terminal domain"/>
    <property type="match status" value="1"/>
</dbReference>
<dbReference type="PRINTS" id="PR00455">
    <property type="entry name" value="HTHTETR"/>
</dbReference>
<sequence>MTDSVRSESRQVERSGLSTRRLLQATAQLIAEVGYDRTTLAEIGKRAGYSHGLVSRRFGSKSALVETLIQKLSERFGHERLPETLAHTTGIDALLAVLDEIRKDSANSPESLRGFYALLFEGLKPIPELHTFVADLHAGYLDSLTRQVAAGRRTGRLRKGVVPAEITELTVNALRGLAYRWLLDEDRVDFDRGLDSLARQLVQLAAPPEDRRDDR</sequence>
<keyword evidence="3 5" id="KW-0238">DNA-binding</keyword>
<evidence type="ECO:0000313" key="7">
    <source>
        <dbReference type="EMBL" id="GCE42493.1"/>
    </source>
</evidence>
<reference evidence="7 8" key="1">
    <citation type="submission" date="2018-11" db="EMBL/GenBank/DDBJ databases">
        <title>Microbial catabolism of amino acid.</title>
        <authorList>
            <person name="Hibi M."/>
            <person name="Ogawa J."/>
        </authorList>
    </citation>
    <scope>NUCLEOTIDE SEQUENCE [LARGE SCALE GENOMIC DNA]</scope>
    <source>
        <strain evidence="7 8">C31-06</strain>
    </source>
</reference>
<feature type="domain" description="HTH tetR-type" evidence="6">
    <location>
        <begin position="16"/>
        <end position="76"/>
    </location>
</feature>
<dbReference type="Proteomes" id="UP000287519">
    <property type="component" value="Unassembled WGS sequence"/>
</dbReference>
<dbReference type="PROSITE" id="PS50977">
    <property type="entry name" value="HTH_TETR_2"/>
    <property type="match status" value="1"/>
</dbReference>
<evidence type="ECO:0000256" key="2">
    <source>
        <dbReference type="ARBA" id="ARBA00023015"/>
    </source>
</evidence>
<protein>
    <submittedName>
        <fullName evidence="7">Transcriptional regulator, TetR family</fullName>
    </submittedName>
</protein>
<evidence type="ECO:0000256" key="4">
    <source>
        <dbReference type="ARBA" id="ARBA00023163"/>
    </source>
</evidence>
<evidence type="ECO:0000256" key="5">
    <source>
        <dbReference type="PROSITE-ProRule" id="PRU00335"/>
    </source>
</evidence>
<evidence type="ECO:0000256" key="1">
    <source>
        <dbReference type="ARBA" id="ARBA00022491"/>
    </source>
</evidence>
<dbReference type="Gene3D" id="1.10.357.10">
    <property type="entry name" value="Tetracycline Repressor, domain 2"/>
    <property type="match status" value="1"/>
</dbReference>
<evidence type="ECO:0000313" key="8">
    <source>
        <dbReference type="Proteomes" id="UP000287519"/>
    </source>
</evidence>
<feature type="DNA-binding region" description="H-T-H motif" evidence="5">
    <location>
        <begin position="39"/>
        <end position="58"/>
    </location>
</feature>
<dbReference type="GO" id="GO:0003700">
    <property type="term" value="F:DNA-binding transcription factor activity"/>
    <property type="evidence" value="ECO:0007669"/>
    <property type="project" value="TreeGrafter"/>
</dbReference>
<dbReference type="GO" id="GO:0000976">
    <property type="term" value="F:transcription cis-regulatory region binding"/>
    <property type="evidence" value="ECO:0007669"/>
    <property type="project" value="TreeGrafter"/>
</dbReference>
<dbReference type="Pfam" id="PF13977">
    <property type="entry name" value="TetR_C_6"/>
    <property type="match status" value="1"/>
</dbReference>
<accession>A0A402CFW6</accession>
<dbReference type="InterPro" id="IPR050109">
    <property type="entry name" value="HTH-type_TetR-like_transc_reg"/>
</dbReference>
<name>A0A402CFW6_RHOWR</name>
<keyword evidence="8" id="KW-1185">Reference proteome</keyword>
<evidence type="ECO:0000256" key="3">
    <source>
        <dbReference type="ARBA" id="ARBA00023125"/>
    </source>
</evidence>
<organism evidence="7 8">
    <name type="scientific">Rhodococcus wratislaviensis</name>
    <name type="common">Tsukamurella wratislaviensis</name>
    <dbReference type="NCBI Taxonomy" id="44752"/>
    <lineage>
        <taxon>Bacteria</taxon>
        <taxon>Bacillati</taxon>
        <taxon>Actinomycetota</taxon>
        <taxon>Actinomycetes</taxon>
        <taxon>Mycobacteriales</taxon>
        <taxon>Nocardiaceae</taxon>
        <taxon>Rhodococcus</taxon>
    </lineage>
</organism>
<gene>
    <name evidence="7" type="ORF">Rhow_006432</name>
</gene>
<dbReference type="InterPro" id="IPR009057">
    <property type="entry name" value="Homeodomain-like_sf"/>
</dbReference>
<keyword evidence="1" id="KW-0678">Repressor</keyword>
<dbReference type="RefSeq" id="WP_124394434.1">
    <property type="nucleotide sequence ID" value="NZ_BHYM01000058.1"/>
</dbReference>
<keyword evidence="2" id="KW-0805">Transcription regulation</keyword>
<dbReference type="EMBL" id="BHYM01000058">
    <property type="protein sequence ID" value="GCE42493.1"/>
    <property type="molecule type" value="Genomic_DNA"/>
</dbReference>
<comment type="caution">
    <text evidence="7">The sequence shown here is derived from an EMBL/GenBank/DDBJ whole genome shotgun (WGS) entry which is preliminary data.</text>
</comment>
<dbReference type="Pfam" id="PF00440">
    <property type="entry name" value="TetR_N"/>
    <property type="match status" value="1"/>
</dbReference>
<evidence type="ECO:0000259" key="6">
    <source>
        <dbReference type="PROSITE" id="PS50977"/>
    </source>
</evidence>
<keyword evidence="4" id="KW-0804">Transcription</keyword>